<dbReference type="EMBL" id="BAABIW010000010">
    <property type="protein sequence ID" value="GAA5023270.1"/>
    <property type="molecule type" value="Genomic_DNA"/>
</dbReference>
<evidence type="ECO:0000259" key="2">
    <source>
        <dbReference type="Pfam" id="PF07885"/>
    </source>
</evidence>
<organism evidence="3 4">
    <name type="scientific">Terrabacter aeriphilus</name>
    <dbReference type="NCBI Taxonomy" id="515662"/>
    <lineage>
        <taxon>Bacteria</taxon>
        <taxon>Bacillati</taxon>
        <taxon>Actinomycetota</taxon>
        <taxon>Actinomycetes</taxon>
        <taxon>Micrococcales</taxon>
        <taxon>Intrasporangiaceae</taxon>
        <taxon>Terrabacter</taxon>
    </lineage>
</organism>
<reference evidence="4" key="1">
    <citation type="journal article" date="2019" name="Int. J. Syst. Evol. Microbiol.">
        <title>The Global Catalogue of Microorganisms (GCM) 10K type strain sequencing project: providing services to taxonomists for standard genome sequencing and annotation.</title>
        <authorList>
            <consortium name="The Broad Institute Genomics Platform"/>
            <consortium name="The Broad Institute Genome Sequencing Center for Infectious Disease"/>
            <person name="Wu L."/>
            <person name="Ma J."/>
        </authorList>
    </citation>
    <scope>NUCLEOTIDE SEQUENCE [LARGE SCALE GENOMIC DNA]</scope>
    <source>
        <strain evidence="4">JCM 17687</strain>
    </source>
</reference>
<keyword evidence="4" id="KW-1185">Reference proteome</keyword>
<sequence>MDRLRRKVAELPCALLLFVQLGALLAYPFIETRRGDVQEVGRAIFGLIGLVVLFLAVRAVRATPALTWVAAGLGGPVVVLTIAEAIWTNNTTLTFWSSVLHALFYVYTGYGLLRYMFADNWVTRDELYATGATFTVVAWGFAYLYLAVQIAYPHSFTIYGESGEPGTRTWFELLYLSITTMTSTGLSDIYAVEPHARAFVLLQQIAGMLYVALVVARLVGLTIARFRQ</sequence>
<keyword evidence="1" id="KW-1133">Transmembrane helix</keyword>
<dbReference type="Pfam" id="PF07885">
    <property type="entry name" value="Ion_trans_2"/>
    <property type="match status" value="1"/>
</dbReference>
<evidence type="ECO:0000313" key="4">
    <source>
        <dbReference type="Proteomes" id="UP001500427"/>
    </source>
</evidence>
<dbReference type="InterPro" id="IPR013099">
    <property type="entry name" value="K_chnl_dom"/>
</dbReference>
<gene>
    <name evidence="3" type="ORF">GCM10023258_14430</name>
</gene>
<proteinExistence type="predicted"/>
<evidence type="ECO:0000313" key="3">
    <source>
        <dbReference type="EMBL" id="GAA5023270.1"/>
    </source>
</evidence>
<feature type="transmembrane region" description="Helical" evidence="1">
    <location>
        <begin position="127"/>
        <end position="146"/>
    </location>
</feature>
<feature type="transmembrane region" description="Helical" evidence="1">
    <location>
        <begin position="67"/>
        <end position="87"/>
    </location>
</feature>
<accession>A0ABP9J9G6</accession>
<feature type="transmembrane region" description="Helical" evidence="1">
    <location>
        <begin position="205"/>
        <end position="224"/>
    </location>
</feature>
<feature type="transmembrane region" description="Helical" evidence="1">
    <location>
        <begin position="42"/>
        <end position="60"/>
    </location>
</feature>
<dbReference type="SUPFAM" id="SSF81324">
    <property type="entry name" value="Voltage-gated potassium channels"/>
    <property type="match status" value="1"/>
</dbReference>
<feature type="transmembrane region" description="Helical" evidence="1">
    <location>
        <begin position="93"/>
        <end position="115"/>
    </location>
</feature>
<comment type="caution">
    <text evidence="3">The sequence shown here is derived from an EMBL/GenBank/DDBJ whole genome shotgun (WGS) entry which is preliminary data.</text>
</comment>
<evidence type="ECO:0000256" key="1">
    <source>
        <dbReference type="SAM" id="Phobius"/>
    </source>
</evidence>
<dbReference type="Gene3D" id="1.10.287.70">
    <property type="match status" value="1"/>
</dbReference>
<keyword evidence="1" id="KW-0472">Membrane</keyword>
<feature type="domain" description="Potassium channel" evidence="2">
    <location>
        <begin position="137"/>
        <end position="219"/>
    </location>
</feature>
<name>A0ABP9J9G6_9MICO</name>
<protein>
    <submittedName>
        <fullName evidence="3">Ion channel</fullName>
    </submittedName>
</protein>
<keyword evidence="1" id="KW-0812">Transmembrane</keyword>
<dbReference type="Proteomes" id="UP001500427">
    <property type="component" value="Unassembled WGS sequence"/>
</dbReference>